<dbReference type="PANTHER" id="PTHR43322:SF5">
    <property type="entry name" value="1-DEOXY-D-XYLULOSE-5-PHOSPHATE SYNTHASE, CHLOROPLASTIC"/>
    <property type="match status" value="1"/>
</dbReference>
<dbReference type="Gene3D" id="3.40.50.970">
    <property type="match status" value="2"/>
</dbReference>
<comment type="cofactor">
    <cofactor evidence="1">
        <name>Mg(2+)</name>
        <dbReference type="ChEBI" id="CHEBI:18420"/>
    </cofactor>
</comment>
<keyword evidence="4" id="KW-0460">Magnesium</keyword>
<protein>
    <recommendedName>
        <fullName evidence="7">Transketolase-like pyrimidine-binding domain-containing protein</fullName>
    </recommendedName>
</protein>
<name>X1CA98_9ZZZZ</name>
<dbReference type="GO" id="GO:0008661">
    <property type="term" value="F:1-deoxy-D-xylulose-5-phosphate synthase activity"/>
    <property type="evidence" value="ECO:0007669"/>
    <property type="project" value="InterPro"/>
</dbReference>
<evidence type="ECO:0000256" key="2">
    <source>
        <dbReference type="ARBA" id="ARBA00011738"/>
    </source>
</evidence>
<dbReference type="EMBL" id="BART01026141">
    <property type="protein sequence ID" value="GAG93298.1"/>
    <property type="molecule type" value="Genomic_DNA"/>
</dbReference>
<accession>X1CA98</accession>
<comment type="subunit">
    <text evidence="2">Homodimer.</text>
</comment>
<dbReference type="AlphaFoldDB" id="X1CA98"/>
<evidence type="ECO:0000256" key="4">
    <source>
        <dbReference type="ARBA" id="ARBA00022842"/>
    </source>
</evidence>
<dbReference type="GO" id="GO:0016114">
    <property type="term" value="P:terpenoid biosynthetic process"/>
    <property type="evidence" value="ECO:0007669"/>
    <property type="project" value="InterPro"/>
</dbReference>
<proteinExistence type="predicted"/>
<dbReference type="Pfam" id="PF13292">
    <property type="entry name" value="DXP_synthase_N"/>
    <property type="match status" value="2"/>
</dbReference>
<keyword evidence="5" id="KW-0786">Thiamine pyrophosphate</keyword>
<sequence length="279" mass="31180">GYTHKILTSRAREFKTLNTLNGMSRFISRAESEHDIMEASHAGTSLSIGLGLAISEKLNEGNNYVVSIIGDGSLCEGMALEALNHISVEKDLKFIIVLNNNGYAISKGFGALHNYLESLKSRKNDTFFTTLGYEYIGPVDGHNIESIINTLKEAKKSKKIPIVHLKTEKGHGYLPAKNHVYLMHFSFPFDIETGKTKEEYVVKSYQDVASEVIMDEMRKDDKIITITPSTIYATGLQKCFDTYPERCFDPGMEEQHAMALAAGLALGNYKPIIFYQTTF</sequence>
<dbReference type="InterPro" id="IPR005477">
    <property type="entry name" value="Dxylulose-5-P_synthase"/>
</dbReference>
<dbReference type="PANTHER" id="PTHR43322">
    <property type="entry name" value="1-D-DEOXYXYLULOSE 5-PHOSPHATE SYNTHASE-RELATED"/>
    <property type="match status" value="1"/>
</dbReference>
<comment type="caution">
    <text evidence="6">The sequence shown here is derived from an EMBL/GenBank/DDBJ whole genome shotgun (WGS) entry which is preliminary data.</text>
</comment>
<evidence type="ECO:0000256" key="3">
    <source>
        <dbReference type="ARBA" id="ARBA00022679"/>
    </source>
</evidence>
<keyword evidence="3" id="KW-0808">Transferase</keyword>
<reference evidence="6" key="1">
    <citation type="journal article" date="2014" name="Front. Microbiol.">
        <title>High frequency of phylogenetically diverse reductive dehalogenase-homologous genes in deep subseafloor sedimentary metagenomes.</title>
        <authorList>
            <person name="Kawai M."/>
            <person name="Futagami T."/>
            <person name="Toyoda A."/>
            <person name="Takaki Y."/>
            <person name="Nishi S."/>
            <person name="Hori S."/>
            <person name="Arai W."/>
            <person name="Tsubouchi T."/>
            <person name="Morono Y."/>
            <person name="Uchiyama I."/>
            <person name="Ito T."/>
            <person name="Fujiyama A."/>
            <person name="Inagaki F."/>
            <person name="Takami H."/>
        </authorList>
    </citation>
    <scope>NUCLEOTIDE SEQUENCE</scope>
    <source>
        <strain evidence="6">Expedition CK06-06</strain>
    </source>
</reference>
<dbReference type="InterPro" id="IPR029061">
    <property type="entry name" value="THDP-binding"/>
</dbReference>
<evidence type="ECO:0000313" key="6">
    <source>
        <dbReference type="EMBL" id="GAG93298.1"/>
    </source>
</evidence>
<evidence type="ECO:0000256" key="5">
    <source>
        <dbReference type="ARBA" id="ARBA00023052"/>
    </source>
</evidence>
<feature type="non-terminal residue" evidence="6">
    <location>
        <position position="1"/>
    </location>
</feature>
<organism evidence="6">
    <name type="scientific">marine sediment metagenome</name>
    <dbReference type="NCBI Taxonomy" id="412755"/>
    <lineage>
        <taxon>unclassified sequences</taxon>
        <taxon>metagenomes</taxon>
        <taxon>ecological metagenomes</taxon>
    </lineage>
</organism>
<evidence type="ECO:0000256" key="1">
    <source>
        <dbReference type="ARBA" id="ARBA00001946"/>
    </source>
</evidence>
<feature type="non-terminal residue" evidence="6">
    <location>
        <position position="279"/>
    </location>
</feature>
<dbReference type="SUPFAM" id="SSF52518">
    <property type="entry name" value="Thiamin diphosphate-binding fold (THDP-binding)"/>
    <property type="match status" value="1"/>
</dbReference>
<gene>
    <name evidence="6" type="ORF">S01H4_46721</name>
</gene>
<evidence type="ECO:0008006" key="7">
    <source>
        <dbReference type="Google" id="ProtNLM"/>
    </source>
</evidence>